<dbReference type="InterPro" id="IPR029751">
    <property type="entry name" value="Ribosomal_L25_dom"/>
</dbReference>
<dbReference type="PANTHER" id="PTHR33284">
    <property type="entry name" value="RIBOSOMAL PROTEIN L25/GLN-TRNA SYNTHETASE, ANTI-CODON-BINDING DOMAIN-CONTAINING PROTEIN"/>
    <property type="match status" value="1"/>
</dbReference>
<keyword evidence="3 5" id="KW-0689">Ribosomal protein</keyword>
<dbReference type="Gene3D" id="2.40.240.10">
    <property type="entry name" value="Ribosomal Protein L25, Chain P"/>
    <property type="match status" value="1"/>
</dbReference>
<dbReference type="HAMAP" id="MF_01334">
    <property type="entry name" value="Ribosomal_bL25_CTC"/>
    <property type="match status" value="1"/>
</dbReference>
<evidence type="ECO:0000256" key="2">
    <source>
        <dbReference type="ARBA" id="ARBA00022884"/>
    </source>
</evidence>
<evidence type="ECO:0000259" key="8">
    <source>
        <dbReference type="Pfam" id="PF14693"/>
    </source>
</evidence>
<dbReference type="InterPro" id="IPR020930">
    <property type="entry name" value="Ribosomal_uL5_bac-type"/>
</dbReference>
<dbReference type="SUPFAM" id="SSF50715">
    <property type="entry name" value="Ribosomal protein L25-like"/>
    <property type="match status" value="1"/>
</dbReference>
<keyword evidence="10" id="KW-1185">Reference proteome</keyword>
<feature type="domain" description="Large ribosomal subunit protein bL25 L25" evidence="7">
    <location>
        <begin position="8"/>
        <end position="94"/>
    </location>
</feature>
<feature type="compositionally biased region" description="Acidic residues" evidence="6">
    <location>
        <begin position="192"/>
        <end position="221"/>
    </location>
</feature>
<evidence type="ECO:0000313" key="9">
    <source>
        <dbReference type="EMBL" id="MBO0333055.1"/>
    </source>
</evidence>
<feature type="region of interest" description="Disordered" evidence="6">
    <location>
        <begin position="185"/>
        <end position="221"/>
    </location>
</feature>
<dbReference type="NCBIfam" id="TIGR00731">
    <property type="entry name" value="bL25_bact_ctc"/>
    <property type="match status" value="1"/>
</dbReference>
<name>A0ABS3F3L4_9PROT</name>
<protein>
    <recommendedName>
        <fullName evidence="5">Large ribosomal subunit protein bL25</fullName>
    </recommendedName>
    <alternativeName>
        <fullName evidence="5">General stress protein CTC</fullName>
    </alternativeName>
</protein>
<gene>
    <name evidence="5" type="primary">rplY</name>
    <name evidence="5" type="synonym">ctc</name>
    <name evidence="9" type="ORF">J0X12_05500</name>
</gene>
<dbReference type="InterPro" id="IPR020056">
    <property type="entry name" value="Rbsml_bL25/Gln-tRNA_synth_N"/>
</dbReference>
<dbReference type="NCBIfam" id="NF004612">
    <property type="entry name" value="PRK05943.1"/>
    <property type="match status" value="1"/>
</dbReference>
<evidence type="ECO:0000313" key="10">
    <source>
        <dbReference type="Proteomes" id="UP000664761"/>
    </source>
</evidence>
<dbReference type="Gene3D" id="2.170.120.20">
    <property type="entry name" value="Ribosomal protein L25, beta domain"/>
    <property type="match status" value="1"/>
</dbReference>
<evidence type="ECO:0000256" key="6">
    <source>
        <dbReference type="SAM" id="MobiDB-lite"/>
    </source>
</evidence>
<dbReference type="NCBIfam" id="NF004128">
    <property type="entry name" value="PRK05618.1-2"/>
    <property type="match status" value="1"/>
</dbReference>
<reference evidence="9 10" key="1">
    <citation type="submission" date="2021-03" db="EMBL/GenBank/DDBJ databases">
        <title>Sneathiella sp. CAU 1612 isolated from Kang Won-do.</title>
        <authorList>
            <person name="Kim W."/>
        </authorList>
    </citation>
    <scope>NUCLEOTIDE SEQUENCE [LARGE SCALE GENOMIC DNA]</scope>
    <source>
        <strain evidence="9 10">CAU 1612</strain>
    </source>
</reference>
<comment type="caution">
    <text evidence="9">The sequence shown here is derived from an EMBL/GenBank/DDBJ whole genome shotgun (WGS) entry which is preliminary data.</text>
</comment>
<dbReference type="EMBL" id="JAFLNC010000002">
    <property type="protein sequence ID" value="MBO0333055.1"/>
    <property type="molecule type" value="Genomic_DNA"/>
</dbReference>
<keyword evidence="4 5" id="KW-0687">Ribonucleoprotein</keyword>
<proteinExistence type="inferred from homology"/>
<dbReference type="Proteomes" id="UP000664761">
    <property type="component" value="Unassembled WGS sequence"/>
</dbReference>
<dbReference type="InterPro" id="IPR011035">
    <property type="entry name" value="Ribosomal_bL25/Gln-tRNA_synth"/>
</dbReference>
<evidence type="ECO:0000256" key="4">
    <source>
        <dbReference type="ARBA" id="ARBA00023274"/>
    </source>
</evidence>
<comment type="similarity">
    <text evidence="5">Belongs to the bacterial ribosomal protein bL25 family. CTC subfamily.</text>
</comment>
<dbReference type="Pfam" id="PF01386">
    <property type="entry name" value="Ribosomal_L25p"/>
    <property type="match status" value="1"/>
</dbReference>
<dbReference type="CDD" id="cd00495">
    <property type="entry name" value="Ribosomal_L25_TL5_CTC"/>
    <property type="match status" value="1"/>
</dbReference>
<dbReference type="Pfam" id="PF14693">
    <property type="entry name" value="Ribosomal_TL5_C"/>
    <property type="match status" value="1"/>
</dbReference>
<keyword evidence="1 5" id="KW-0699">rRNA-binding</keyword>
<dbReference type="InterPro" id="IPR020057">
    <property type="entry name" value="Ribosomal_bL25_b-dom"/>
</dbReference>
<dbReference type="GO" id="GO:0005840">
    <property type="term" value="C:ribosome"/>
    <property type="evidence" value="ECO:0007669"/>
    <property type="project" value="UniProtKB-KW"/>
</dbReference>
<comment type="function">
    <text evidence="5">This is one of the proteins that binds to the 5S RNA in the ribosome where it forms part of the central protuberance.</text>
</comment>
<feature type="domain" description="Large ribosomal subunit protein bL25 beta" evidence="8">
    <location>
        <begin position="103"/>
        <end position="187"/>
    </location>
</feature>
<organism evidence="9 10">
    <name type="scientific">Sneathiella sedimenti</name>
    <dbReference type="NCBI Taxonomy" id="2816034"/>
    <lineage>
        <taxon>Bacteria</taxon>
        <taxon>Pseudomonadati</taxon>
        <taxon>Pseudomonadota</taxon>
        <taxon>Alphaproteobacteria</taxon>
        <taxon>Sneathiellales</taxon>
        <taxon>Sneathiellaceae</taxon>
        <taxon>Sneathiella</taxon>
    </lineage>
</organism>
<keyword evidence="2 5" id="KW-0694">RNA-binding</keyword>
<dbReference type="InterPro" id="IPR001021">
    <property type="entry name" value="Ribosomal_bL25_long"/>
</dbReference>
<dbReference type="RefSeq" id="WP_207043088.1">
    <property type="nucleotide sequence ID" value="NZ_JAFLNC010000002.1"/>
</dbReference>
<comment type="subunit">
    <text evidence="5">Part of the 50S ribosomal subunit; part of the 5S rRNA/L5/L18/L25 subcomplex. Contacts the 5S rRNA. Binds to the 5S rRNA independently of L5 and L18.</text>
</comment>
<accession>A0ABS3F3L4</accession>
<sequence length="221" mass="23896">MSENAVLIAETRDRVGKGTSRALRRDGRTPAVIYGDKKDPISISLETKELVKTINHGGFLSTVFTVQVGSTKHNVLPRDMQLHPIKDTPVHVDFLRVSAKSQIAVMVAVRFLNEEECVGLKRGGVLNIVRHEVEMMVPAGNIPEALEIDLLNFDIGDSVHISEVTLPAGTQPTITDRDFTIATIAAPTVEPEPSDEEEGAEAGEADADAEDTGEEAESSED</sequence>
<evidence type="ECO:0000256" key="1">
    <source>
        <dbReference type="ARBA" id="ARBA00022730"/>
    </source>
</evidence>
<evidence type="ECO:0000256" key="3">
    <source>
        <dbReference type="ARBA" id="ARBA00022980"/>
    </source>
</evidence>
<evidence type="ECO:0000259" key="7">
    <source>
        <dbReference type="Pfam" id="PF01386"/>
    </source>
</evidence>
<evidence type="ECO:0000256" key="5">
    <source>
        <dbReference type="HAMAP-Rule" id="MF_01334"/>
    </source>
</evidence>
<dbReference type="PANTHER" id="PTHR33284:SF1">
    <property type="entry name" value="RIBOSOMAL PROTEIN L25_GLN-TRNA SYNTHETASE, ANTI-CODON-BINDING DOMAIN-CONTAINING PROTEIN"/>
    <property type="match status" value="1"/>
</dbReference>
<dbReference type="InterPro" id="IPR037121">
    <property type="entry name" value="Ribosomal_bL25_C"/>
</dbReference>